<keyword evidence="14" id="KW-1185">Reference proteome</keyword>
<dbReference type="SUPFAM" id="SSF47384">
    <property type="entry name" value="Homodimeric domain of signal transducing histidine kinase"/>
    <property type="match status" value="1"/>
</dbReference>
<dbReference type="InterPro" id="IPR004358">
    <property type="entry name" value="Sig_transdc_His_kin-like_C"/>
</dbReference>
<evidence type="ECO:0000259" key="11">
    <source>
        <dbReference type="PROSITE" id="PS50112"/>
    </source>
</evidence>
<keyword evidence="9" id="KW-1133">Transmembrane helix</keyword>
<gene>
    <name evidence="13" type="ORF">CGK74_16145</name>
</gene>
<dbReference type="GO" id="GO:0000155">
    <property type="term" value="F:phosphorelay sensor kinase activity"/>
    <property type="evidence" value="ECO:0007669"/>
    <property type="project" value="InterPro"/>
</dbReference>
<evidence type="ECO:0000256" key="9">
    <source>
        <dbReference type="SAM" id="Phobius"/>
    </source>
</evidence>
<dbReference type="GO" id="GO:0005524">
    <property type="term" value="F:ATP binding"/>
    <property type="evidence" value="ECO:0007669"/>
    <property type="project" value="UniProtKB-KW"/>
</dbReference>
<evidence type="ECO:0000256" key="8">
    <source>
        <dbReference type="ARBA" id="ARBA00023012"/>
    </source>
</evidence>
<dbReference type="Pfam" id="PF00989">
    <property type="entry name" value="PAS"/>
    <property type="match status" value="1"/>
</dbReference>
<comment type="catalytic activity">
    <reaction evidence="1">
        <text>ATP + protein L-histidine = ADP + protein N-phospho-L-histidine.</text>
        <dbReference type="EC" id="2.7.13.3"/>
    </reaction>
</comment>
<feature type="transmembrane region" description="Helical" evidence="9">
    <location>
        <begin position="290"/>
        <end position="311"/>
    </location>
</feature>
<dbReference type="Gene3D" id="1.10.287.130">
    <property type="match status" value="1"/>
</dbReference>
<dbReference type="InterPro" id="IPR036097">
    <property type="entry name" value="HisK_dim/P_sf"/>
</dbReference>
<dbReference type="InterPro" id="IPR035965">
    <property type="entry name" value="PAS-like_dom_sf"/>
</dbReference>
<dbReference type="InterPro" id="IPR013767">
    <property type="entry name" value="PAS_fold"/>
</dbReference>
<keyword evidence="3" id="KW-0597">Phosphoprotein</keyword>
<dbReference type="SMART" id="SM00086">
    <property type="entry name" value="PAC"/>
    <property type="match status" value="1"/>
</dbReference>
<dbReference type="SUPFAM" id="SSF55785">
    <property type="entry name" value="PYP-like sensor domain (PAS domain)"/>
    <property type="match status" value="1"/>
</dbReference>
<dbReference type="InterPro" id="IPR000014">
    <property type="entry name" value="PAS"/>
</dbReference>
<evidence type="ECO:0000256" key="7">
    <source>
        <dbReference type="ARBA" id="ARBA00022840"/>
    </source>
</evidence>
<evidence type="ECO:0000256" key="3">
    <source>
        <dbReference type="ARBA" id="ARBA00022553"/>
    </source>
</evidence>
<dbReference type="OrthoDB" id="1931120at2"/>
<dbReference type="PROSITE" id="PS50113">
    <property type="entry name" value="PAC"/>
    <property type="match status" value="1"/>
</dbReference>
<dbReference type="GO" id="GO:0006355">
    <property type="term" value="P:regulation of DNA-templated transcription"/>
    <property type="evidence" value="ECO:0007669"/>
    <property type="project" value="InterPro"/>
</dbReference>
<dbReference type="InterPro" id="IPR000700">
    <property type="entry name" value="PAS-assoc_C"/>
</dbReference>
<keyword evidence="4" id="KW-0808">Transferase</keyword>
<name>A0A235EV24_9RHOO</name>
<dbReference type="CDD" id="cd00082">
    <property type="entry name" value="HisKA"/>
    <property type="match status" value="1"/>
</dbReference>
<dbReference type="PANTHER" id="PTHR43065">
    <property type="entry name" value="SENSOR HISTIDINE KINASE"/>
    <property type="match status" value="1"/>
</dbReference>
<dbReference type="SMART" id="SM00387">
    <property type="entry name" value="HATPase_c"/>
    <property type="match status" value="1"/>
</dbReference>
<organism evidence="13 14">
    <name type="scientific">Thauera propionica</name>
    <dbReference type="NCBI Taxonomy" id="2019431"/>
    <lineage>
        <taxon>Bacteria</taxon>
        <taxon>Pseudomonadati</taxon>
        <taxon>Pseudomonadota</taxon>
        <taxon>Betaproteobacteria</taxon>
        <taxon>Rhodocyclales</taxon>
        <taxon>Zoogloeaceae</taxon>
        <taxon>Thauera</taxon>
    </lineage>
</organism>
<dbReference type="InterPro" id="IPR036890">
    <property type="entry name" value="HATPase_C_sf"/>
</dbReference>
<protein>
    <recommendedName>
        <fullName evidence="2">histidine kinase</fullName>
        <ecNumber evidence="2">2.7.13.3</ecNumber>
    </recommendedName>
</protein>
<dbReference type="InterPro" id="IPR003661">
    <property type="entry name" value="HisK_dim/P_dom"/>
</dbReference>
<evidence type="ECO:0000259" key="12">
    <source>
        <dbReference type="PROSITE" id="PS50113"/>
    </source>
</evidence>
<keyword evidence="7" id="KW-0067">ATP-binding</keyword>
<dbReference type="NCBIfam" id="TIGR00229">
    <property type="entry name" value="sensory_box"/>
    <property type="match status" value="1"/>
</dbReference>
<keyword evidence="8" id="KW-0902">Two-component regulatory system</keyword>
<reference evidence="13 14" key="1">
    <citation type="submission" date="2017-07" db="EMBL/GenBank/DDBJ databases">
        <title>Thauera sp. KNDSS-Mac4 genome sequence and assembly.</title>
        <authorList>
            <person name="Mayilraj S."/>
        </authorList>
    </citation>
    <scope>NUCLEOTIDE SEQUENCE [LARGE SCALE GENOMIC DNA]</scope>
    <source>
        <strain evidence="13 14">KNDSS-Mac4</strain>
    </source>
</reference>
<dbReference type="PROSITE" id="PS50112">
    <property type="entry name" value="PAS"/>
    <property type="match status" value="1"/>
</dbReference>
<dbReference type="Pfam" id="PF02518">
    <property type="entry name" value="HATPase_c"/>
    <property type="match status" value="1"/>
</dbReference>
<dbReference type="InterPro" id="IPR005467">
    <property type="entry name" value="His_kinase_dom"/>
</dbReference>
<dbReference type="SUPFAM" id="SSF55874">
    <property type="entry name" value="ATPase domain of HSP90 chaperone/DNA topoisomerase II/histidine kinase"/>
    <property type="match status" value="1"/>
</dbReference>
<dbReference type="Gene3D" id="3.30.450.20">
    <property type="entry name" value="PAS domain"/>
    <property type="match status" value="1"/>
</dbReference>
<dbReference type="PROSITE" id="PS50109">
    <property type="entry name" value="HIS_KIN"/>
    <property type="match status" value="1"/>
</dbReference>
<accession>A0A235EV24</accession>
<keyword evidence="9" id="KW-0472">Membrane</keyword>
<dbReference type="SMART" id="SM00091">
    <property type="entry name" value="PAS"/>
    <property type="match status" value="1"/>
</dbReference>
<keyword evidence="6 13" id="KW-0418">Kinase</keyword>
<evidence type="ECO:0000313" key="13">
    <source>
        <dbReference type="EMBL" id="OYD52869.1"/>
    </source>
</evidence>
<dbReference type="Gene3D" id="3.30.565.10">
    <property type="entry name" value="Histidine kinase-like ATPase, C-terminal domain"/>
    <property type="match status" value="1"/>
</dbReference>
<feature type="transmembrane region" description="Helical" evidence="9">
    <location>
        <begin position="57"/>
        <end position="75"/>
    </location>
</feature>
<dbReference type="AlphaFoldDB" id="A0A235EV24"/>
<comment type="caution">
    <text evidence="13">The sequence shown here is derived from an EMBL/GenBank/DDBJ whole genome shotgun (WGS) entry which is preliminary data.</text>
</comment>
<evidence type="ECO:0000256" key="4">
    <source>
        <dbReference type="ARBA" id="ARBA00022679"/>
    </source>
</evidence>
<dbReference type="EMBL" id="NOIH01000026">
    <property type="protein sequence ID" value="OYD52869.1"/>
    <property type="molecule type" value="Genomic_DNA"/>
</dbReference>
<dbReference type="InterPro" id="IPR001610">
    <property type="entry name" value="PAC"/>
</dbReference>
<dbReference type="PRINTS" id="PR00344">
    <property type="entry name" value="BCTRLSENSOR"/>
</dbReference>
<dbReference type="CDD" id="cd00130">
    <property type="entry name" value="PAS"/>
    <property type="match status" value="1"/>
</dbReference>
<dbReference type="Proteomes" id="UP000215181">
    <property type="component" value="Unassembled WGS sequence"/>
</dbReference>
<evidence type="ECO:0000256" key="5">
    <source>
        <dbReference type="ARBA" id="ARBA00022741"/>
    </source>
</evidence>
<proteinExistence type="predicted"/>
<evidence type="ECO:0000313" key="14">
    <source>
        <dbReference type="Proteomes" id="UP000215181"/>
    </source>
</evidence>
<dbReference type="InterPro" id="IPR003594">
    <property type="entry name" value="HATPase_dom"/>
</dbReference>
<dbReference type="EC" id="2.7.13.3" evidence="2"/>
<keyword evidence="5" id="KW-0547">Nucleotide-binding</keyword>
<evidence type="ECO:0000256" key="6">
    <source>
        <dbReference type="ARBA" id="ARBA00022777"/>
    </source>
</evidence>
<dbReference type="Pfam" id="PF00512">
    <property type="entry name" value="HisKA"/>
    <property type="match status" value="1"/>
</dbReference>
<dbReference type="PANTHER" id="PTHR43065:SF10">
    <property type="entry name" value="PEROXIDE STRESS-ACTIVATED HISTIDINE KINASE MAK3"/>
    <property type="match status" value="1"/>
</dbReference>
<feature type="domain" description="PAS" evidence="11">
    <location>
        <begin position="329"/>
        <end position="401"/>
    </location>
</feature>
<sequence>MQAISILIAQRLSLLWNAASVEPASSKSSSAASSAAPSPGGDKAPKAAVRNRLLGQLPYLSLVLFLIAIAALVWLTRQYDSDEQKATLISDVLWMEQNLRFHLDRNEAQLQQLGPDLYGGKLSPQTEAQVHHLLNQERGLVRIAWLSPQGNTVGSMPPYTDGGADNELRTLTAGTSFELARSIGRPVYGPAYPVAGDAFHFAIHVPVWSDEALVGIVVGVYSLSDLVIRELPWWFSERYRVAVLDSDGREIAAKSKIAPLAPQLAYRMPFDPPGHGLTLDITAYRSETRWIPVLLIASLVLLGGMIVWSVMQLRRQLARRQRAENALLEESAFRRAMEDSLLTGMRARDLEGRLTYVNSAFCNMTGYTADELIGLKPPMPYWDPERIERTFELHHEIMSGGTPSEGTEVRLRRKNGEVLDVLVFEAPLIDARGRHTGWMGSVLDITEQKRARELALQQEERLQATSRLVTMGEMASTLAHELNQPLAAIASYSNGCINRLESGALDRAELLDIQQRIARQARRAGEIIRRVHDFVRRSEPQRAPLDLNTVIRDAVGLIEADARKRQMRIVTELASGLPAVLADAVMIEQIIVNLVRNGMDAMRDTPRTRREVRIRTNQEGRHVCVRVSDRGAGIPPETAARLFEPFFTTKPEGMGMGLNICRSIAELHHGRLTFEPAPEGGTIFTLSLPVESA</sequence>
<evidence type="ECO:0000259" key="10">
    <source>
        <dbReference type="PROSITE" id="PS50109"/>
    </source>
</evidence>
<feature type="domain" description="Histidine kinase" evidence="10">
    <location>
        <begin position="477"/>
        <end position="692"/>
    </location>
</feature>
<evidence type="ECO:0000256" key="1">
    <source>
        <dbReference type="ARBA" id="ARBA00000085"/>
    </source>
</evidence>
<dbReference type="SMART" id="SM00388">
    <property type="entry name" value="HisKA"/>
    <property type="match status" value="1"/>
</dbReference>
<keyword evidence="9" id="KW-0812">Transmembrane</keyword>
<feature type="domain" description="PAC" evidence="12">
    <location>
        <begin position="405"/>
        <end position="457"/>
    </location>
</feature>
<evidence type="ECO:0000256" key="2">
    <source>
        <dbReference type="ARBA" id="ARBA00012438"/>
    </source>
</evidence>